<feature type="transmembrane region" description="Helical" evidence="2">
    <location>
        <begin position="73"/>
        <end position="94"/>
    </location>
</feature>
<keyword evidence="2" id="KW-0812">Transmembrane</keyword>
<keyword evidence="3" id="KW-0328">Glycosyltransferase</keyword>
<evidence type="ECO:0000256" key="2">
    <source>
        <dbReference type="SAM" id="Phobius"/>
    </source>
</evidence>
<keyword evidence="2" id="KW-0472">Membrane</keyword>
<reference evidence="3 4" key="1">
    <citation type="submission" date="2020-01" db="EMBL/GenBank/DDBJ databases">
        <title>Identification and distribution of gene clusters putatively required for synthesis of sphingolipid metabolism inhibitors in phylogenetically diverse species of the filamentous fungus Fusarium.</title>
        <authorList>
            <person name="Kim H.-S."/>
            <person name="Busman M."/>
            <person name="Brown D.W."/>
            <person name="Divon H."/>
            <person name="Uhlig S."/>
            <person name="Proctor R.H."/>
        </authorList>
    </citation>
    <scope>NUCLEOTIDE SEQUENCE [LARGE SCALE GENOMIC DNA]</scope>
    <source>
        <strain evidence="3 4">NRRL 20459</strain>
    </source>
</reference>
<keyword evidence="2" id="KW-1133">Transmembrane helix</keyword>
<keyword evidence="4" id="KW-1185">Reference proteome</keyword>
<feature type="transmembrane region" description="Helical" evidence="2">
    <location>
        <begin position="101"/>
        <end position="124"/>
    </location>
</feature>
<proteinExistence type="predicted"/>
<sequence>MARFSAQRRRVPHLWMFVLLGQIVAISFAENLPFLAFTVFGGFSASQSATSTEQTGTKEGTARQSEPPTTSSWLSIVWLVVLAINLGCAIAIPGNIGHPNFMYLLLTPHIIVFAPLLMNGILAAPKAPIFSQQLPFVVRAGEMVSLPATAIRNVMSEGEDSEQIRTALYEHPAVSSVGWDAMCCWLSFSAWTILG</sequence>
<dbReference type="GO" id="GO:0016757">
    <property type="term" value="F:glycosyltransferase activity"/>
    <property type="evidence" value="ECO:0007669"/>
    <property type="project" value="UniProtKB-KW"/>
</dbReference>
<dbReference type="AlphaFoldDB" id="A0A8H4KSD9"/>
<accession>A0A8H4KSD9</accession>
<comment type="caution">
    <text evidence="3">The sequence shown here is derived from an EMBL/GenBank/DDBJ whole genome shotgun (WGS) entry which is preliminary data.</text>
</comment>
<evidence type="ECO:0000256" key="1">
    <source>
        <dbReference type="SAM" id="MobiDB-lite"/>
    </source>
</evidence>
<feature type="region of interest" description="Disordered" evidence="1">
    <location>
        <begin position="50"/>
        <end position="69"/>
    </location>
</feature>
<evidence type="ECO:0000313" key="3">
    <source>
        <dbReference type="EMBL" id="KAF4454779.1"/>
    </source>
</evidence>
<dbReference type="EMBL" id="JAADYS010002792">
    <property type="protein sequence ID" value="KAF4454779.1"/>
    <property type="molecule type" value="Genomic_DNA"/>
</dbReference>
<dbReference type="OrthoDB" id="2126185at2759"/>
<name>A0A8H4KSD9_9HYPO</name>
<gene>
    <name evidence="3" type="ORF">FALBO_15770</name>
</gene>
<dbReference type="Proteomes" id="UP000554235">
    <property type="component" value="Unassembled WGS sequence"/>
</dbReference>
<evidence type="ECO:0000313" key="4">
    <source>
        <dbReference type="Proteomes" id="UP000554235"/>
    </source>
</evidence>
<organism evidence="3 4">
    <name type="scientific">Fusarium albosuccineum</name>
    <dbReference type="NCBI Taxonomy" id="1237068"/>
    <lineage>
        <taxon>Eukaryota</taxon>
        <taxon>Fungi</taxon>
        <taxon>Dikarya</taxon>
        <taxon>Ascomycota</taxon>
        <taxon>Pezizomycotina</taxon>
        <taxon>Sordariomycetes</taxon>
        <taxon>Hypocreomycetidae</taxon>
        <taxon>Hypocreales</taxon>
        <taxon>Nectriaceae</taxon>
        <taxon>Fusarium</taxon>
        <taxon>Fusarium decemcellulare species complex</taxon>
    </lineage>
</organism>
<protein>
    <submittedName>
        <fullName evidence="3">Alpha-mannosyltransferase alg11p</fullName>
    </submittedName>
</protein>
<keyword evidence="3" id="KW-0808">Transferase</keyword>